<dbReference type="GO" id="GO:0046872">
    <property type="term" value="F:metal ion binding"/>
    <property type="evidence" value="ECO:0007669"/>
    <property type="project" value="UniProtKB-UniRule"/>
</dbReference>
<comment type="caution">
    <text evidence="8">The sequence shown here is derived from an EMBL/GenBank/DDBJ whole genome shotgun (WGS) entry which is preliminary data.</text>
</comment>
<gene>
    <name evidence="8" type="ORF">N783_18970</name>
</gene>
<evidence type="ECO:0000256" key="1">
    <source>
        <dbReference type="ARBA" id="ARBA00022670"/>
    </source>
</evidence>
<keyword evidence="2 6" id="KW-0479">Metal-binding</keyword>
<dbReference type="Proteomes" id="UP000030403">
    <property type="component" value="Unassembled WGS sequence"/>
</dbReference>
<dbReference type="InterPro" id="IPR011976">
    <property type="entry name" value="Pept_M3B_oligopep-rel"/>
</dbReference>
<feature type="domain" description="Peptidase M3A/M3B catalytic" evidence="7">
    <location>
        <begin position="168"/>
        <end position="554"/>
    </location>
</feature>
<comment type="cofactor">
    <cofactor evidence="6">
        <name>Zn(2+)</name>
        <dbReference type="ChEBI" id="CHEBI:29105"/>
    </cofactor>
    <text evidence="6">Binds 1 zinc ion.</text>
</comment>
<organism evidence="8 9">
    <name type="scientific">Pontibacillus marinus BH030004 = DSM 16465</name>
    <dbReference type="NCBI Taxonomy" id="1385511"/>
    <lineage>
        <taxon>Bacteria</taxon>
        <taxon>Bacillati</taxon>
        <taxon>Bacillota</taxon>
        <taxon>Bacilli</taxon>
        <taxon>Bacillales</taxon>
        <taxon>Bacillaceae</taxon>
        <taxon>Pontibacillus</taxon>
    </lineage>
</organism>
<evidence type="ECO:0000256" key="5">
    <source>
        <dbReference type="ARBA" id="ARBA00023049"/>
    </source>
</evidence>
<proteinExistence type="inferred from homology"/>
<dbReference type="InterPro" id="IPR045090">
    <property type="entry name" value="Pept_M3A_M3B"/>
</dbReference>
<dbReference type="PANTHER" id="PTHR11804:SF48">
    <property type="entry name" value="PUTATIVE-RELATED"/>
    <property type="match status" value="1"/>
</dbReference>
<dbReference type="CDD" id="cd09606">
    <property type="entry name" value="M3B_PepF"/>
    <property type="match status" value="1"/>
</dbReference>
<evidence type="ECO:0000313" key="9">
    <source>
        <dbReference type="Proteomes" id="UP000030403"/>
    </source>
</evidence>
<dbReference type="Pfam" id="PF01432">
    <property type="entry name" value="Peptidase_M3"/>
    <property type="match status" value="1"/>
</dbReference>
<dbReference type="NCBIfam" id="TIGR02289">
    <property type="entry name" value="M3_not_pepF"/>
    <property type="match status" value="1"/>
</dbReference>
<comment type="similarity">
    <text evidence="6">Belongs to the peptidase M3 family.</text>
</comment>
<reference evidence="8 9" key="1">
    <citation type="submission" date="2013-08" db="EMBL/GenBank/DDBJ databases">
        <authorList>
            <person name="Huang J."/>
            <person name="Wang G."/>
        </authorList>
    </citation>
    <scope>NUCLEOTIDE SEQUENCE [LARGE SCALE GENOMIC DNA]</scope>
    <source>
        <strain evidence="8 9">BH030004</strain>
    </source>
</reference>
<keyword evidence="3 6" id="KW-0378">Hydrolase</keyword>
<dbReference type="InterPro" id="IPR001567">
    <property type="entry name" value="Pept_M3A_M3B_dom"/>
</dbReference>
<dbReference type="Gene3D" id="1.10.1370.30">
    <property type="match status" value="1"/>
</dbReference>
<evidence type="ECO:0000256" key="6">
    <source>
        <dbReference type="RuleBase" id="RU003435"/>
    </source>
</evidence>
<keyword evidence="9" id="KW-1185">Reference proteome</keyword>
<evidence type="ECO:0000259" key="7">
    <source>
        <dbReference type="Pfam" id="PF01432"/>
    </source>
</evidence>
<dbReference type="GO" id="GO:0004222">
    <property type="term" value="F:metalloendopeptidase activity"/>
    <property type="evidence" value="ECO:0007669"/>
    <property type="project" value="InterPro"/>
</dbReference>
<protein>
    <submittedName>
        <fullName evidence="8">Oligoendopeptidase F</fullName>
    </submittedName>
</protein>
<keyword evidence="1 6" id="KW-0645">Protease</keyword>
<keyword evidence="5 6" id="KW-0482">Metalloprotease</keyword>
<dbReference type="EMBL" id="AVPF01000065">
    <property type="protein sequence ID" value="KGX84153.1"/>
    <property type="molecule type" value="Genomic_DNA"/>
</dbReference>
<evidence type="ECO:0000256" key="2">
    <source>
        <dbReference type="ARBA" id="ARBA00022723"/>
    </source>
</evidence>
<dbReference type="SUPFAM" id="SSF55486">
    <property type="entry name" value="Metalloproteases ('zincins'), catalytic domain"/>
    <property type="match status" value="1"/>
</dbReference>
<evidence type="ECO:0000256" key="3">
    <source>
        <dbReference type="ARBA" id="ARBA00022801"/>
    </source>
</evidence>
<name>A0A0A5FZ84_9BACI</name>
<dbReference type="PANTHER" id="PTHR11804">
    <property type="entry name" value="PROTEASE M3 THIMET OLIGOPEPTIDASE-RELATED"/>
    <property type="match status" value="1"/>
</dbReference>
<sequence>MMNTTKVYIEKYDFKDKSKVEDHFQSLLERNITSVEELENWLKDVSDFYDAIQEAMDGHYIDFQANNEDQEAKEAFEYDQEKIEPLVKRYQAKLDEKFMNTQWKENLSEAEYSRLIRSKQNALELFNEANVELEIEEDKLATQYFEHTGALTAEWNGEEKTITQLFTYLQDPDRSIRKKAFGLIFNEILEVKPDLQDIMSRLIEIREEKAKNSGLENYRDYMFKKYERFDYTPEDCKELAESIKTHVLPLAKDIQDEHRRELGLEDYRPYDTKAVPSDKKPLKPFKTTEEFVDKTATVLGELDPRFKELIEIMNERGMLDLENLKNKSPGGFCTPLPISELSFIFMNAANTHSDMMTLVHEMGHCVHNDLKRPIELSYYRDTPMESSELASMTMELITMDYWHHFYDKKEDLKRAKLDVLKDIVMFLPGGVVIDQFQHWMYENPNHTKEDRMNKYMELRQEFDPGVVNFDGYEEARKAQWLFVLHIFEVPFYYIEYVIAQLGAVQMYKQYREDPEKALQNYKEALSLGNTKSLYEVYEAAGIKFDFSAEMVKELMDFIQAEIDELE</sequence>
<dbReference type="AlphaFoldDB" id="A0A0A5FZ84"/>
<dbReference type="GO" id="GO:0006508">
    <property type="term" value="P:proteolysis"/>
    <property type="evidence" value="ECO:0007669"/>
    <property type="project" value="UniProtKB-KW"/>
</dbReference>
<dbReference type="STRING" id="1385511.GCA_000425225_02495"/>
<dbReference type="eggNOG" id="COG1164">
    <property type="taxonomic scope" value="Bacteria"/>
</dbReference>
<evidence type="ECO:0000313" key="8">
    <source>
        <dbReference type="EMBL" id="KGX84153.1"/>
    </source>
</evidence>
<accession>A0A0A5FZ84</accession>
<dbReference type="GO" id="GO:0006518">
    <property type="term" value="P:peptide metabolic process"/>
    <property type="evidence" value="ECO:0007669"/>
    <property type="project" value="TreeGrafter"/>
</dbReference>
<evidence type="ECO:0000256" key="4">
    <source>
        <dbReference type="ARBA" id="ARBA00022833"/>
    </source>
</evidence>
<keyword evidence="4 6" id="KW-0862">Zinc</keyword>